<evidence type="ECO:0000313" key="21">
    <source>
        <dbReference type="Ensembl" id="ENSCHIP00010008009.1"/>
    </source>
</evidence>
<dbReference type="InterPro" id="IPR002126">
    <property type="entry name" value="Cadherin-like_dom"/>
</dbReference>
<dbReference type="FunFam" id="2.60.40.60:FF:000045">
    <property type="entry name" value="Cadherin 2"/>
    <property type="match status" value="1"/>
</dbReference>
<dbReference type="CDD" id="cd11304">
    <property type="entry name" value="Cadherin_repeat"/>
    <property type="match status" value="3"/>
</dbReference>
<proteinExistence type="predicted"/>
<dbReference type="Pfam" id="PF00028">
    <property type="entry name" value="Cadherin"/>
    <property type="match status" value="4"/>
</dbReference>
<dbReference type="PRINTS" id="PR00205">
    <property type="entry name" value="CADHERIN"/>
</dbReference>
<dbReference type="SMART" id="SM01055">
    <property type="entry name" value="Cadherin_pro"/>
    <property type="match status" value="1"/>
</dbReference>
<dbReference type="AlphaFoldDB" id="A0A8C2NPB6"/>
<dbReference type="InterPro" id="IPR039808">
    <property type="entry name" value="Cadherin"/>
</dbReference>
<dbReference type="GO" id="GO:0030057">
    <property type="term" value="C:desmosome"/>
    <property type="evidence" value="ECO:0007669"/>
    <property type="project" value="UniProtKB-SubCell"/>
</dbReference>
<feature type="transmembrane region" description="Helical" evidence="19">
    <location>
        <begin position="658"/>
        <end position="680"/>
    </location>
</feature>
<dbReference type="GO" id="GO:0007043">
    <property type="term" value="P:cell-cell junction assembly"/>
    <property type="evidence" value="ECO:0007669"/>
    <property type="project" value="TreeGrafter"/>
</dbReference>
<dbReference type="InterPro" id="IPR020894">
    <property type="entry name" value="Cadherin_CS"/>
</dbReference>
<dbReference type="GO" id="GO:0000902">
    <property type="term" value="P:cell morphogenesis"/>
    <property type="evidence" value="ECO:0007669"/>
    <property type="project" value="TreeGrafter"/>
</dbReference>
<evidence type="ECO:0000256" key="3">
    <source>
        <dbReference type="ARBA" id="ARBA00022475"/>
    </source>
</evidence>
<dbReference type="GO" id="GO:0016339">
    <property type="term" value="P:calcium-dependent cell-cell adhesion via plasma membrane cell adhesion molecules"/>
    <property type="evidence" value="ECO:0007669"/>
    <property type="project" value="TreeGrafter"/>
</dbReference>
<keyword evidence="5 16" id="KW-0812">Transmembrane</keyword>
<dbReference type="SMART" id="SM00112">
    <property type="entry name" value="CA"/>
    <property type="match status" value="5"/>
</dbReference>
<dbReference type="Gene3D" id="4.10.900.10">
    <property type="entry name" value="TCF3-CBD (Catenin binding domain)"/>
    <property type="match status" value="1"/>
</dbReference>
<evidence type="ECO:0000256" key="17">
    <source>
        <dbReference type="RuleBase" id="RU004357"/>
    </source>
</evidence>
<evidence type="ECO:0000256" key="6">
    <source>
        <dbReference type="ARBA" id="ARBA00022723"/>
    </source>
</evidence>
<evidence type="ECO:0000256" key="14">
    <source>
        <dbReference type="ARBA" id="ARBA00041040"/>
    </source>
</evidence>
<evidence type="ECO:0000256" key="18">
    <source>
        <dbReference type="SAM" id="MobiDB-lite"/>
    </source>
</evidence>
<dbReference type="Pfam" id="PF08758">
    <property type="entry name" value="Cadherin_pro"/>
    <property type="match status" value="1"/>
</dbReference>
<keyword evidence="4" id="KW-0165">Cleavage on pair of basic residues</keyword>
<reference evidence="21" key="1">
    <citation type="submission" date="2019-03" db="EMBL/GenBank/DDBJ databases">
        <title>Genome sequencing and reference-guided assembly of Black Bengal Goat (Capra hircus).</title>
        <authorList>
            <person name="Siddiki A.Z."/>
            <person name="Baten A."/>
            <person name="Billah M."/>
            <person name="Alam M.A.U."/>
            <person name="Shawrob K.S.M."/>
            <person name="Saha S."/>
            <person name="Chowdhury M."/>
            <person name="Rahman A.H."/>
            <person name="Stear M."/>
            <person name="Miah G."/>
            <person name="Das G.B."/>
            <person name="Hossain M.M."/>
            <person name="Kumkum M."/>
            <person name="Islam M.S."/>
            <person name="Mollah A.M."/>
            <person name="Ahsan A."/>
            <person name="Tusar F."/>
            <person name="Khan M.K.I."/>
        </authorList>
    </citation>
    <scope>NUCLEOTIDE SEQUENCE [LARGE SCALE GENOMIC DNA]</scope>
</reference>
<dbReference type="GO" id="GO:0045296">
    <property type="term" value="F:cadherin binding"/>
    <property type="evidence" value="ECO:0007669"/>
    <property type="project" value="TreeGrafter"/>
</dbReference>
<dbReference type="FunFam" id="2.60.40.60:FF:000011">
    <property type="entry name" value="Cadherin 1"/>
    <property type="match status" value="1"/>
</dbReference>
<keyword evidence="9 15" id="KW-0106">Calcium</keyword>
<keyword evidence="13" id="KW-0325">Glycoprotein</keyword>
<evidence type="ECO:0000259" key="20">
    <source>
        <dbReference type="PROSITE" id="PS50268"/>
    </source>
</evidence>
<dbReference type="FunFam" id="2.60.40.60:FF:000022">
    <property type="entry name" value="Cadherin 2"/>
    <property type="match status" value="1"/>
</dbReference>
<dbReference type="InterPro" id="IPR000233">
    <property type="entry name" value="Cadherin_Y-type_LIR"/>
</dbReference>
<dbReference type="FunFam" id="4.10.900.10:FF:000001">
    <property type="entry name" value="Cadherin 2"/>
    <property type="match status" value="1"/>
</dbReference>
<reference evidence="21" key="2">
    <citation type="submission" date="2025-08" db="UniProtKB">
        <authorList>
            <consortium name="Ensembl"/>
        </authorList>
    </citation>
    <scope>IDENTIFICATION</scope>
</reference>
<dbReference type="Pfam" id="PF01049">
    <property type="entry name" value="CADH_Y-type_LIR"/>
    <property type="match status" value="1"/>
</dbReference>
<evidence type="ECO:0000256" key="8">
    <source>
        <dbReference type="ARBA" id="ARBA00022737"/>
    </source>
</evidence>
<name>A0A8C2NPB6_CAPHI</name>
<evidence type="ECO:0000256" key="4">
    <source>
        <dbReference type="ARBA" id="ARBA00022685"/>
    </source>
</evidence>
<keyword evidence="12 19" id="KW-0472">Membrane</keyword>
<dbReference type="Ensembl" id="ENSCHIT00010011273.1">
    <property type="protein sequence ID" value="ENSCHIP00010008009.1"/>
    <property type="gene ID" value="ENSCHIG00010005129.1"/>
</dbReference>
<feature type="domain" description="Cadherin" evidence="20">
    <location>
        <begin position="93"/>
        <end position="200"/>
    </location>
</feature>
<evidence type="ECO:0000256" key="1">
    <source>
        <dbReference type="ARBA" id="ARBA00004251"/>
    </source>
</evidence>
<dbReference type="GO" id="GO:0034332">
    <property type="term" value="P:adherens junction organization"/>
    <property type="evidence" value="ECO:0007669"/>
    <property type="project" value="TreeGrafter"/>
</dbReference>
<keyword evidence="3" id="KW-1003">Cell membrane</keyword>
<evidence type="ECO:0000256" key="10">
    <source>
        <dbReference type="ARBA" id="ARBA00022889"/>
    </source>
</evidence>
<dbReference type="GO" id="GO:0005509">
    <property type="term" value="F:calcium ion binding"/>
    <property type="evidence" value="ECO:0007669"/>
    <property type="project" value="UniProtKB-UniRule"/>
</dbReference>
<comment type="function">
    <text evidence="17">Cadherins are calcium-dependent cell adhesion proteins.</text>
</comment>
<dbReference type="InterPro" id="IPR014868">
    <property type="entry name" value="Cadherin_pro_dom"/>
</dbReference>
<sequence>VKFSSCLGTKGTHYETNSMDFKVGADGTVFATRELRIPSEQVAFTVTAWDHQTAERWDAAVRLTPLHLPHLEKTLHSNENSAHSNGLRRQKRDWVIPPINVPENSRGPFPQQLVRIRSDKDNDIPIRYSITGVGADQPPMEVFSIDSMSGRMYVTRPMDREERASYHLRAHAVDMNGNKVENPIDLYIYVIDMNDNRPEFLNQVYNGSVDEGSKPGTYVMTVTANDADDATTANGMVRYRIVTQTPQSPSQNMFTINSETGDIVTVAAGLDREKVQQYMVIIQATDMEGNLNYGLSNTATAIITVTDVNDNPPEFTASTYAGEVPENRVEMVVANLTVMDRDQPHSPNWNAVYRIISGDPSGHFSIRTDPATNEGMVTVVKAVDYELNRAFMLTVMVSNQAPLASGIQMSFQSTAGVTISVMDINEAPYFPSNHKLIRLEEGVPTGTMLTTFSAVDPDRFMQQAVRYSKLSDPANWLHINATNGQISTAAVLDRESLYIKNNVYEATFLAADNGAPGGREMCWVGGCELGPLGHWCPGLLPKEAQVCEKPSLNAINITAADADVDPNIGPYVFELPFVPASVRNNWTVTRLNGDYAQLSLRVLHLEAGVYDVPITVTDSGNPPLSHTSIIKVKVCPCDDNGDCTTVGAVAAAGLGTGAIVAILICIVMLLTMVLLFVVWMKRREKERHTKQLLIDPEDDVRDNILKYDEEGGGEEDQDYDLSQLQQPEAMEHVLSKAPGVRRVDERPVGAEPQYPVRPMVPHPGDIGDFINEGLRAADNDPTAPPYDSLLVFDYEGSGSTAGSVSSLDSSSSGDQDYDYLNDWGPRFKKLADMYGGGEED</sequence>
<dbReference type="FunFam" id="2.60.40.60:FF:000019">
    <property type="entry name" value="Cadherin 2"/>
    <property type="match status" value="1"/>
</dbReference>
<dbReference type="PANTHER" id="PTHR24027:SF81">
    <property type="entry name" value="CADHERIN-4"/>
    <property type="match status" value="1"/>
</dbReference>
<dbReference type="PANTHER" id="PTHR24027">
    <property type="entry name" value="CADHERIN-23"/>
    <property type="match status" value="1"/>
</dbReference>
<dbReference type="GO" id="GO:0007156">
    <property type="term" value="P:homophilic cell adhesion via plasma membrane adhesion molecules"/>
    <property type="evidence" value="ECO:0007669"/>
    <property type="project" value="InterPro"/>
</dbReference>
<dbReference type="PROSITE" id="PS00232">
    <property type="entry name" value="CADHERIN_1"/>
    <property type="match status" value="1"/>
</dbReference>
<dbReference type="InterPro" id="IPR015919">
    <property type="entry name" value="Cadherin-like_sf"/>
</dbReference>
<evidence type="ECO:0000256" key="7">
    <source>
        <dbReference type="ARBA" id="ARBA00022729"/>
    </source>
</evidence>
<keyword evidence="10 16" id="KW-0130">Cell adhesion</keyword>
<evidence type="ECO:0000256" key="5">
    <source>
        <dbReference type="ARBA" id="ARBA00022692"/>
    </source>
</evidence>
<organism evidence="21">
    <name type="scientific">Capra hircus</name>
    <name type="common">Goat</name>
    <dbReference type="NCBI Taxonomy" id="9925"/>
    <lineage>
        <taxon>Eukaryota</taxon>
        <taxon>Metazoa</taxon>
        <taxon>Chordata</taxon>
        <taxon>Craniata</taxon>
        <taxon>Vertebrata</taxon>
        <taxon>Euteleostomi</taxon>
        <taxon>Mammalia</taxon>
        <taxon>Eutheria</taxon>
        <taxon>Laurasiatheria</taxon>
        <taxon>Artiodactyla</taxon>
        <taxon>Ruminantia</taxon>
        <taxon>Pecora</taxon>
        <taxon>Bovidae</taxon>
        <taxon>Caprinae</taxon>
        <taxon>Capra</taxon>
    </lineage>
</organism>
<evidence type="ECO:0000256" key="15">
    <source>
        <dbReference type="PROSITE-ProRule" id="PRU00043"/>
    </source>
</evidence>
<evidence type="ECO:0000256" key="2">
    <source>
        <dbReference type="ARBA" id="ARBA00004568"/>
    </source>
</evidence>
<dbReference type="InterPro" id="IPR027397">
    <property type="entry name" value="Catenin-bd_sf"/>
</dbReference>
<dbReference type="GO" id="GO:0016477">
    <property type="term" value="P:cell migration"/>
    <property type="evidence" value="ECO:0007669"/>
    <property type="project" value="TreeGrafter"/>
</dbReference>
<evidence type="ECO:0000256" key="9">
    <source>
        <dbReference type="ARBA" id="ARBA00022837"/>
    </source>
</evidence>
<accession>A0A8C2NPB6</accession>
<feature type="domain" description="Cadherin" evidence="20">
    <location>
        <begin position="431"/>
        <end position="572"/>
    </location>
</feature>
<dbReference type="GO" id="GO:0016342">
    <property type="term" value="C:catenin complex"/>
    <property type="evidence" value="ECO:0007669"/>
    <property type="project" value="TreeGrafter"/>
</dbReference>
<keyword evidence="7" id="KW-0732">Signal</keyword>
<dbReference type="PROSITE" id="PS50268">
    <property type="entry name" value="CADHERIN_2"/>
    <property type="match status" value="5"/>
</dbReference>
<dbReference type="GO" id="GO:0005912">
    <property type="term" value="C:adherens junction"/>
    <property type="evidence" value="ECO:0007669"/>
    <property type="project" value="TreeGrafter"/>
</dbReference>
<feature type="region of interest" description="Disordered" evidence="18">
    <location>
        <begin position="794"/>
        <end position="819"/>
    </location>
</feature>
<evidence type="ECO:0000256" key="12">
    <source>
        <dbReference type="ARBA" id="ARBA00023136"/>
    </source>
</evidence>
<feature type="domain" description="Cadherin" evidence="20">
    <location>
        <begin position="603"/>
        <end position="646"/>
    </location>
</feature>
<evidence type="ECO:0000256" key="19">
    <source>
        <dbReference type="SAM" id="Phobius"/>
    </source>
</evidence>
<dbReference type="PRINTS" id="PR01820">
    <property type="entry name" value="DESMOCOLLIN"/>
</dbReference>
<protein>
    <recommendedName>
        <fullName evidence="14">Cadherin-4</fullName>
    </recommendedName>
</protein>
<evidence type="ECO:0000256" key="11">
    <source>
        <dbReference type="ARBA" id="ARBA00022989"/>
    </source>
</evidence>
<comment type="subcellular location">
    <subcellularLocation>
        <location evidence="2">Cell junction</location>
        <location evidence="2">Desmosome</location>
    </subcellularLocation>
    <subcellularLocation>
        <location evidence="1 16">Cell membrane</location>
        <topology evidence="1 16">Single-pass type I membrane protein</topology>
    </subcellularLocation>
</comment>
<feature type="domain" description="Cadherin" evidence="20">
    <location>
        <begin position="316"/>
        <end position="430"/>
    </location>
</feature>
<evidence type="ECO:0000256" key="16">
    <source>
        <dbReference type="RuleBase" id="RU003318"/>
    </source>
</evidence>
<dbReference type="GO" id="GO:0008013">
    <property type="term" value="F:beta-catenin binding"/>
    <property type="evidence" value="ECO:0007669"/>
    <property type="project" value="TreeGrafter"/>
</dbReference>
<dbReference type="GO" id="GO:0044331">
    <property type="term" value="P:cell-cell adhesion mediated by cadherin"/>
    <property type="evidence" value="ECO:0007669"/>
    <property type="project" value="TreeGrafter"/>
</dbReference>
<keyword evidence="6" id="KW-0479">Metal-binding</keyword>
<dbReference type="SUPFAM" id="SSF49313">
    <property type="entry name" value="Cadherin-like"/>
    <property type="match status" value="6"/>
</dbReference>
<keyword evidence="8" id="KW-0677">Repeat</keyword>
<evidence type="ECO:0000256" key="13">
    <source>
        <dbReference type="ARBA" id="ARBA00023180"/>
    </source>
</evidence>
<dbReference type="Gene3D" id="2.60.40.60">
    <property type="entry name" value="Cadherins"/>
    <property type="match status" value="6"/>
</dbReference>
<feature type="compositionally biased region" description="Low complexity" evidence="18">
    <location>
        <begin position="796"/>
        <end position="814"/>
    </location>
</feature>
<feature type="domain" description="Cadherin" evidence="20">
    <location>
        <begin position="201"/>
        <end position="315"/>
    </location>
</feature>
<keyword evidence="11 19" id="KW-1133">Transmembrane helix</keyword>
<dbReference type="FunFam" id="2.60.40.60:FF:000027">
    <property type="entry name" value="Cadherin 2"/>
    <property type="match status" value="1"/>
</dbReference>